<dbReference type="InterPro" id="IPR036236">
    <property type="entry name" value="Znf_C2H2_sf"/>
</dbReference>
<gene>
    <name evidence="9" type="primary">LOC128313837</name>
</gene>
<feature type="domain" description="C2H2-type" evidence="7">
    <location>
        <begin position="269"/>
        <end position="296"/>
    </location>
</feature>
<dbReference type="RefSeq" id="XP_053069950.1">
    <property type="nucleotide sequence ID" value="XM_053213975.1"/>
</dbReference>
<feature type="non-terminal residue" evidence="9">
    <location>
        <position position="1"/>
    </location>
</feature>
<keyword evidence="8" id="KW-1185">Reference proteome</keyword>
<evidence type="ECO:0000256" key="3">
    <source>
        <dbReference type="ARBA" id="ARBA00022771"/>
    </source>
</evidence>
<accession>A0ABM3PE53</accession>
<dbReference type="PROSITE" id="PS50157">
    <property type="entry name" value="ZINC_FINGER_C2H2_2"/>
    <property type="match status" value="1"/>
</dbReference>
<dbReference type="SUPFAM" id="SSF57667">
    <property type="entry name" value="beta-beta-alpha zinc fingers"/>
    <property type="match status" value="1"/>
</dbReference>
<keyword evidence="2" id="KW-0677">Repeat</keyword>
<keyword evidence="4" id="KW-0862">Zinc</keyword>
<organism evidence="8 9">
    <name type="scientific">Acinonyx jubatus</name>
    <name type="common">Cheetah</name>
    <dbReference type="NCBI Taxonomy" id="32536"/>
    <lineage>
        <taxon>Eukaryota</taxon>
        <taxon>Metazoa</taxon>
        <taxon>Chordata</taxon>
        <taxon>Craniata</taxon>
        <taxon>Vertebrata</taxon>
        <taxon>Euteleostomi</taxon>
        <taxon>Mammalia</taxon>
        <taxon>Eutheria</taxon>
        <taxon>Laurasiatheria</taxon>
        <taxon>Carnivora</taxon>
        <taxon>Feliformia</taxon>
        <taxon>Felidae</taxon>
        <taxon>Felinae</taxon>
        <taxon>Acinonyx</taxon>
    </lineage>
</organism>
<name>A0ABM3PE53_ACIJB</name>
<evidence type="ECO:0000256" key="1">
    <source>
        <dbReference type="ARBA" id="ARBA00022723"/>
    </source>
</evidence>
<keyword evidence="3 6" id="KW-0863">Zinc-finger</keyword>
<protein>
    <submittedName>
        <fullName evidence="9">Zinc finger protein 254-like</fullName>
    </submittedName>
</protein>
<proteinExistence type="predicted"/>
<keyword evidence="1" id="KW-0479">Metal-binding</keyword>
<dbReference type="GeneID" id="128313837"/>
<dbReference type="Proteomes" id="UP001652583">
    <property type="component" value="Unplaced"/>
</dbReference>
<evidence type="ECO:0000313" key="9">
    <source>
        <dbReference type="RefSeq" id="XP_053069950.1"/>
    </source>
</evidence>
<evidence type="ECO:0000256" key="5">
    <source>
        <dbReference type="ARBA" id="ARBA00023242"/>
    </source>
</evidence>
<evidence type="ECO:0000259" key="7">
    <source>
        <dbReference type="PROSITE" id="PS50157"/>
    </source>
</evidence>
<evidence type="ECO:0000256" key="6">
    <source>
        <dbReference type="PROSITE-ProRule" id="PRU00042"/>
    </source>
</evidence>
<evidence type="ECO:0000256" key="2">
    <source>
        <dbReference type="ARBA" id="ARBA00022737"/>
    </source>
</evidence>
<dbReference type="InterPro" id="IPR013087">
    <property type="entry name" value="Znf_C2H2_type"/>
</dbReference>
<dbReference type="PANTHER" id="PTHR24377">
    <property type="entry name" value="IP01015P-RELATED"/>
    <property type="match status" value="1"/>
</dbReference>
<reference evidence="9" key="1">
    <citation type="submission" date="2025-08" db="UniProtKB">
        <authorList>
            <consortium name="RefSeq"/>
        </authorList>
    </citation>
    <scope>IDENTIFICATION</scope>
    <source>
        <tissue evidence="9">Blood</tissue>
    </source>
</reference>
<dbReference type="Gene3D" id="3.30.160.60">
    <property type="entry name" value="Classic Zinc Finger"/>
    <property type="match status" value="1"/>
</dbReference>
<sequence>LSAVSSQCTQNFLSKPCLEPSLQKVSVGEHSTYENLHLMIDWDNDGENEGHQTYHDGHFQMETSAHEKNLIAPYGEGYKAFCKTSPCKLATSTKQCVSVTKHSSQKFKHKYLSIENLENLESYLIQVENKYLNQFENRIGMTYQSTVSENHRFKNKEESVKGCQFEGHVTKKTTLQNYESIFNGHRIVPCSESEKTFNQGSNVNKCLRTHLPDNHFECNRGKEVFSQRSKHIIQKSTHMRGNPYNECGKDLKQSSYGDHQTICEEKNPYTCYKSGSVFSQSPRLNTHETIGSGEKRYTCKDCGIVFHWQSTPTQHQKCMLEKIIQM</sequence>
<keyword evidence="5" id="KW-0539">Nucleus</keyword>
<evidence type="ECO:0000313" key="8">
    <source>
        <dbReference type="Proteomes" id="UP001652583"/>
    </source>
</evidence>
<dbReference type="InterPro" id="IPR050826">
    <property type="entry name" value="Krueppel_C2H2_ZnFinger"/>
</dbReference>
<evidence type="ECO:0000256" key="4">
    <source>
        <dbReference type="ARBA" id="ARBA00022833"/>
    </source>
</evidence>